<keyword evidence="12" id="KW-1185">Reference proteome</keyword>
<dbReference type="Pfam" id="PF06990">
    <property type="entry name" value="Gal-3-0_sulfotr"/>
    <property type="match status" value="1"/>
</dbReference>
<keyword evidence="4 10" id="KW-0812">Transmembrane</keyword>
<evidence type="ECO:0000256" key="4">
    <source>
        <dbReference type="ARBA" id="ARBA00022692"/>
    </source>
</evidence>
<evidence type="ECO:0000256" key="2">
    <source>
        <dbReference type="ARBA" id="ARBA00008124"/>
    </source>
</evidence>
<sequence>MDKKVWFGLPVFFAAACLWYFLLINRSTVYVPPPPGPLPVIRAKDVSEEEIWRLPSKSFKNVSQIRQVVFAKVHKAASSTVQNILLRFAMARDLDILLPTQGPIINETGSTIRPEKIIPHPLGKLFDILCTHVVYTKQEIGRYFSNSTVRVTMIREPMQHAISALHYYTTVFPQKGYVAGVKKHPNDPVNGFVHHPEDFYPYPSHVCAEPGSYISNRMSYDLGFDADNFAASKKNDSKIQIFVNELEKEFHFVLISDYFDESMVLLKRVLGWTVKDIIYLKVNIGEIKNTSVWNHKPQFDSQTFEAFRECNKLDYELYDHFLPLFLDKIQKQPNFKEEVSYFKQLQERVREFCLESVIEKTLNISESKWSKQFTVSTTDCKLMKTAEKEMVELARKKQLKRYAVLKKILSNSNVT</sequence>
<organism evidence="11 12">
    <name type="scientific">Plakobranchus ocellatus</name>
    <dbReference type="NCBI Taxonomy" id="259542"/>
    <lineage>
        <taxon>Eukaryota</taxon>
        <taxon>Metazoa</taxon>
        <taxon>Spiralia</taxon>
        <taxon>Lophotrochozoa</taxon>
        <taxon>Mollusca</taxon>
        <taxon>Gastropoda</taxon>
        <taxon>Heterobranchia</taxon>
        <taxon>Euthyneura</taxon>
        <taxon>Panpulmonata</taxon>
        <taxon>Sacoglossa</taxon>
        <taxon>Placobranchoidea</taxon>
        <taxon>Plakobranchidae</taxon>
        <taxon>Plakobranchus</taxon>
    </lineage>
</organism>
<dbReference type="PANTHER" id="PTHR14647">
    <property type="entry name" value="GALACTOSE-3-O-SULFOTRANSFERASE"/>
    <property type="match status" value="1"/>
</dbReference>
<dbReference type="AlphaFoldDB" id="A0AAV3ZIQ1"/>
<dbReference type="InterPro" id="IPR009729">
    <property type="entry name" value="Gal-3-0_sulfotransfrase"/>
</dbReference>
<keyword evidence="8 10" id="KW-0472">Membrane</keyword>
<dbReference type="Gene3D" id="3.40.50.300">
    <property type="entry name" value="P-loop containing nucleotide triphosphate hydrolases"/>
    <property type="match status" value="1"/>
</dbReference>
<comment type="similarity">
    <text evidence="2">Belongs to the galactose-3-O-sulfotransferase family.</text>
</comment>
<accession>A0AAV3ZIQ1</accession>
<evidence type="ECO:0000256" key="9">
    <source>
        <dbReference type="ARBA" id="ARBA00023180"/>
    </source>
</evidence>
<feature type="transmembrane region" description="Helical" evidence="10">
    <location>
        <begin position="6"/>
        <end position="24"/>
    </location>
</feature>
<keyword evidence="7" id="KW-0333">Golgi apparatus</keyword>
<keyword evidence="3" id="KW-0808">Transferase</keyword>
<protein>
    <submittedName>
        <fullName evidence="11">Galactose-3-o-sulfotransferase 3</fullName>
    </submittedName>
</protein>
<gene>
    <name evidence="11" type="ORF">PoB_002118800</name>
</gene>
<keyword evidence="5" id="KW-0735">Signal-anchor</keyword>
<keyword evidence="9" id="KW-0325">Glycoprotein</keyword>
<dbReference type="Proteomes" id="UP000735302">
    <property type="component" value="Unassembled WGS sequence"/>
</dbReference>
<dbReference type="GO" id="GO:0000139">
    <property type="term" value="C:Golgi membrane"/>
    <property type="evidence" value="ECO:0007669"/>
    <property type="project" value="UniProtKB-SubCell"/>
</dbReference>
<evidence type="ECO:0000313" key="11">
    <source>
        <dbReference type="EMBL" id="GFN94682.1"/>
    </source>
</evidence>
<evidence type="ECO:0000256" key="7">
    <source>
        <dbReference type="ARBA" id="ARBA00023034"/>
    </source>
</evidence>
<comment type="subcellular location">
    <subcellularLocation>
        <location evidence="1">Golgi apparatus membrane</location>
        <topology evidence="1">Single-pass type II membrane protein</topology>
    </subcellularLocation>
</comment>
<name>A0AAV3ZIQ1_9GAST</name>
<evidence type="ECO:0000256" key="5">
    <source>
        <dbReference type="ARBA" id="ARBA00022968"/>
    </source>
</evidence>
<evidence type="ECO:0000313" key="12">
    <source>
        <dbReference type="Proteomes" id="UP000735302"/>
    </source>
</evidence>
<dbReference type="GO" id="GO:0001733">
    <property type="term" value="F:galactosylceramide sulfotransferase activity"/>
    <property type="evidence" value="ECO:0007669"/>
    <property type="project" value="InterPro"/>
</dbReference>
<reference evidence="11 12" key="1">
    <citation type="journal article" date="2021" name="Elife">
        <title>Chloroplast acquisition without the gene transfer in kleptoplastic sea slugs, Plakobranchus ocellatus.</title>
        <authorList>
            <person name="Maeda T."/>
            <person name="Takahashi S."/>
            <person name="Yoshida T."/>
            <person name="Shimamura S."/>
            <person name="Takaki Y."/>
            <person name="Nagai Y."/>
            <person name="Toyoda A."/>
            <person name="Suzuki Y."/>
            <person name="Arimoto A."/>
            <person name="Ishii H."/>
            <person name="Satoh N."/>
            <person name="Nishiyama T."/>
            <person name="Hasebe M."/>
            <person name="Maruyama T."/>
            <person name="Minagawa J."/>
            <person name="Obokata J."/>
            <person name="Shigenobu S."/>
        </authorList>
    </citation>
    <scope>NUCLEOTIDE SEQUENCE [LARGE SCALE GENOMIC DNA]</scope>
</reference>
<evidence type="ECO:0000256" key="8">
    <source>
        <dbReference type="ARBA" id="ARBA00023136"/>
    </source>
</evidence>
<proteinExistence type="inferred from homology"/>
<dbReference type="GO" id="GO:0009247">
    <property type="term" value="P:glycolipid biosynthetic process"/>
    <property type="evidence" value="ECO:0007669"/>
    <property type="project" value="InterPro"/>
</dbReference>
<evidence type="ECO:0000256" key="6">
    <source>
        <dbReference type="ARBA" id="ARBA00022989"/>
    </source>
</evidence>
<comment type="caution">
    <text evidence="11">The sequence shown here is derived from an EMBL/GenBank/DDBJ whole genome shotgun (WGS) entry which is preliminary data.</text>
</comment>
<dbReference type="PROSITE" id="PS51257">
    <property type="entry name" value="PROKAR_LIPOPROTEIN"/>
    <property type="match status" value="1"/>
</dbReference>
<dbReference type="PANTHER" id="PTHR14647:SF87">
    <property type="entry name" value="PUTATIVE-RELATED"/>
    <property type="match status" value="1"/>
</dbReference>
<evidence type="ECO:0000256" key="1">
    <source>
        <dbReference type="ARBA" id="ARBA00004323"/>
    </source>
</evidence>
<keyword evidence="6 10" id="KW-1133">Transmembrane helix</keyword>
<dbReference type="EMBL" id="BLXT01002468">
    <property type="protein sequence ID" value="GFN94682.1"/>
    <property type="molecule type" value="Genomic_DNA"/>
</dbReference>
<evidence type="ECO:0000256" key="10">
    <source>
        <dbReference type="SAM" id="Phobius"/>
    </source>
</evidence>
<evidence type="ECO:0000256" key="3">
    <source>
        <dbReference type="ARBA" id="ARBA00022679"/>
    </source>
</evidence>
<dbReference type="InterPro" id="IPR027417">
    <property type="entry name" value="P-loop_NTPase"/>
</dbReference>